<evidence type="ECO:0000256" key="2">
    <source>
        <dbReference type="ARBA" id="ARBA00004389"/>
    </source>
</evidence>
<feature type="transmembrane region" description="Helical" evidence="15">
    <location>
        <begin position="296"/>
        <end position="313"/>
    </location>
</feature>
<dbReference type="Pfam" id="PF04138">
    <property type="entry name" value="GtrA_DPMS_TM"/>
    <property type="match status" value="1"/>
</dbReference>
<comment type="subcellular location">
    <subcellularLocation>
        <location evidence="2">Endoplasmic reticulum membrane</location>
        <topology evidence="2">Single-pass membrane protein</topology>
    </subcellularLocation>
    <subcellularLocation>
        <location evidence="1">Membrane</location>
        <topology evidence="1">Multi-pass membrane protein</topology>
    </subcellularLocation>
</comment>
<keyword evidence="19" id="KW-1185">Reference proteome</keyword>
<dbReference type="InterPro" id="IPR007267">
    <property type="entry name" value="GtrA_DPMS_TM"/>
</dbReference>
<keyword evidence="6" id="KW-0328">Glycosyltransferase</keyword>
<accession>A0ABP6H4N4</accession>
<protein>
    <recommendedName>
        <fullName evidence="5">dolichyl-phosphate beta-glucosyltransferase</fullName>
        <ecNumber evidence="5">2.4.1.117</ecNumber>
    </recommendedName>
</protein>
<reference evidence="19" key="1">
    <citation type="journal article" date="2019" name="Int. J. Syst. Evol. Microbiol.">
        <title>The Global Catalogue of Microorganisms (GCM) 10K type strain sequencing project: providing services to taxonomists for standard genome sequencing and annotation.</title>
        <authorList>
            <consortium name="The Broad Institute Genomics Platform"/>
            <consortium name="The Broad Institute Genome Sequencing Center for Infectious Disease"/>
            <person name="Wu L."/>
            <person name="Ma J."/>
        </authorList>
    </citation>
    <scope>NUCLEOTIDE SEQUENCE [LARGE SCALE GENOMIC DNA]</scope>
    <source>
        <strain evidence="19">JCM 16378</strain>
    </source>
</reference>
<evidence type="ECO:0000256" key="3">
    <source>
        <dbReference type="ARBA" id="ARBA00004922"/>
    </source>
</evidence>
<keyword evidence="11 15" id="KW-1133">Transmembrane helix</keyword>
<feature type="transmembrane region" description="Helical" evidence="15">
    <location>
        <begin position="334"/>
        <end position="356"/>
    </location>
</feature>
<dbReference type="PANTHER" id="PTHR10859:SF91">
    <property type="entry name" value="DOLICHYL-PHOSPHATE BETA-GLUCOSYLTRANSFERASE"/>
    <property type="match status" value="1"/>
</dbReference>
<feature type="transmembrane region" description="Helical" evidence="15">
    <location>
        <begin position="362"/>
        <end position="382"/>
    </location>
</feature>
<dbReference type="Pfam" id="PF00535">
    <property type="entry name" value="Glycos_transf_2"/>
    <property type="match status" value="1"/>
</dbReference>
<comment type="similarity">
    <text evidence="4">Belongs to the glycosyltransferase 2 family.</text>
</comment>
<dbReference type="InterPro" id="IPR035518">
    <property type="entry name" value="DPG_synthase"/>
</dbReference>
<dbReference type="CDD" id="cd04188">
    <property type="entry name" value="DPG_synthase"/>
    <property type="match status" value="1"/>
</dbReference>
<proteinExistence type="inferred from homology"/>
<evidence type="ECO:0000256" key="4">
    <source>
        <dbReference type="ARBA" id="ARBA00006739"/>
    </source>
</evidence>
<keyword evidence="12 15" id="KW-0472">Membrane</keyword>
<feature type="domain" description="GtrA/DPMS transmembrane" evidence="17">
    <location>
        <begin position="269"/>
        <end position="388"/>
    </location>
</feature>
<evidence type="ECO:0000313" key="18">
    <source>
        <dbReference type="EMBL" id="GAA2735973.1"/>
    </source>
</evidence>
<evidence type="ECO:0000259" key="17">
    <source>
        <dbReference type="Pfam" id="PF04138"/>
    </source>
</evidence>
<evidence type="ECO:0000256" key="10">
    <source>
        <dbReference type="ARBA" id="ARBA00022968"/>
    </source>
</evidence>
<dbReference type="PANTHER" id="PTHR10859">
    <property type="entry name" value="GLYCOSYL TRANSFERASE"/>
    <property type="match status" value="1"/>
</dbReference>
<evidence type="ECO:0000256" key="12">
    <source>
        <dbReference type="ARBA" id="ARBA00023136"/>
    </source>
</evidence>
<evidence type="ECO:0000313" key="19">
    <source>
        <dbReference type="Proteomes" id="UP001501326"/>
    </source>
</evidence>
<comment type="catalytic activity">
    <reaction evidence="13">
        <text>a di-trans,poly-cis-dolichyl phosphate + UDP-alpha-D-glucose = a di-trans,poly-cis-dolichyl beta-D-glucosyl phosphate + UDP</text>
        <dbReference type="Rhea" id="RHEA:15401"/>
        <dbReference type="Rhea" id="RHEA-COMP:19498"/>
        <dbReference type="Rhea" id="RHEA-COMP:19502"/>
        <dbReference type="ChEBI" id="CHEBI:57525"/>
        <dbReference type="ChEBI" id="CHEBI:57683"/>
        <dbReference type="ChEBI" id="CHEBI:58223"/>
        <dbReference type="ChEBI" id="CHEBI:58885"/>
        <dbReference type="EC" id="2.4.1.117"/>
    </reaction>
    <physiologicalReaction direction="left-to-right" evidence="13">
        <dbReference type="Rhea" id="RHEA:15402"/>
    </physiologicalReaction>
</comment>
<evidence type="ECO:0000256" key="11">
    <source>
        <dbReference type="ARBA" id="ARBA00022989"/>
    </source>
</evidence>
<dbReference type="InterPro" id="IPR001173">
    <property type="entry name" value="Glyco_trans_2-like"/>
</dbReference>
<evidence type="ECO:0000256" key="15">
    <source>
        <dbReference type="SAM" id="Phobius"/>
    </source>
</evidence>
<evidence type="ECO:0000256" key="14">
    <source>
        <dbReference type="SAM" id="MobiDB-lite"/>
    </source>
</evidence>
<comment type="pathway">
    <text evidence="3">Protein modification; protein glycosylation.</text>
</comment>
<gene>
    <name evidence="18" type="ORF">GCM10009867_19510</name>
</gene>
<dbReference type="SUPFAM" id="SSF53448">
    <property type="entry name" value="Nucleotide-diphospho-sugar transferases"/>
    <property type="match status" value="1"/>
</dbReference>
<evidence type="ECO:0000256" key="13">
    <source>
        <dbReference type="ARBA" id="ARBA00045097"/>
    </source>
</evidence>
<dbReference type="Proteomes" id="UP001501326">
    <property type="component" value="Unassembled WGS sequence"/>
</dbReference>
<evidence type="ECO:0000256" key="7">
    <source>
        <dbReference type="ARBA" id="ARBA00022679"/>
    </source>
</evidence>
<evidence type="ECO:0000256" key="6">
    <source>
        <dbReference type="ARBA" id="ARBA00022676"/>
    </source>
</evidence>
<sequence>MSDLTAPVPVLDVVIPVFNEQHTVAACVRRLHQHLVQTFPYPFRITVADNASTDATAAVASGLVAELPGVTLVRLAEKGRGRALKAVWLASDAPILAYMDVDLSTDLDALWPLVAPLMSGHSDLAIGSRLARGSRVVRGARREVVSRGYNLILRGALGARFTDAQCGFKAIRADVAAELLPLVEDTTWFFDTELLVLAQRCGLRIHEVPVDWFDDPDSRVDVVGTALDDLRGVRRVRRSLASGALPLTDITARLGRGTPGGSTWQQLQRFAAVGVASTVVHLGLFAALSAGMASAQVANLLALLVATVANTALNRRWTFGIQGGRGAARHQAQGLAVFGITWLMTAGALGLLHLVAAAPPTAAQTGVVAVATAASTAVRFVAMRSWMFRPPTARGGGLRDATTPHTEAAPSHVSPEVTSRVA</sequence>
<dbReference type="Gene3D" id="3.90.550.10">
    <property type="entry name" value="Spore Coat Polysaccharide Biosynthesis Protein SpsA, Chain A"/>
    <property type="match status" value="1"/>
</dbReference>
<evidence type="ECO:0000256" key="9">
    <source>
        <dbReference type="ARBA" id="ARBA00022824"/>
    </source>
</evidence>
<feature type="domain" description="Glycosyltransferase 2-like" evidence="16">
    <location>
        <begin position="13"/>
        <end position="179"/>
    </location>
</feature>
<keyword evidence="10" id="KW-0735">Signal-anchor</keyword>
<evidence type="ECO:0000256" key="1">
    <source>
        <dbReference type="ARBA" id="ARBA00004141"/>
    </source>
</evidence>
<dbReference type="InterPro" id="IPR029044">
    <property type="entry name" value="Nucleotide-diphossugar_trans"/>
</dbReference>
<keyword evidence="9" id="KW-0256">Endoplasmic reticulum</keyword>
<dbReference type="EC" id="2.4.1.117" evidence="5"/>
<organism evidence="18 19">
    <name type="scientific">Pedococcus aerophilus</name>
    <dbReference type="NCBI Taxonomy" id="436356"/>
    <lineage>
        <taxon>Bacteria</taxon>
        <taxon>Bacillati</taxon>
        <taxon>Actinomycetota</taxon>
        <taxon>Actinomycetes</taxon>
        <taxon>Micrococcales</taxon>
        <taxon>Intrasporangiaceae</taxon>
        <taxon>Pedococcus</taxon>
    </lineage>
</organism>
<name>A0ABP6H4N4_9MICO</name>
<keyword evidence="7" id="KW-0808">Transferase</keyword>
<keyword evidence="8 15" id="KW-0812">Transmembrane</keyword>
<feature type="region of interest" description="Disordered" evidence="14">
    <location>
        <begin position="393"/>
        <end position="422"/>
    </location>
</feature>
<evidence type="ECO:0000256" key="5">
    <source>
        <dbReference type="ARBA" id="ARBA00012583"/>
    </source>
</evidence>
<comment type="caution">
    <text evidence="18">The sequence shown here is derived from an EMBL/GenBank/DDBJ whole genome shotgun (WGS) entry which is preliminary data.</text>
</comment>
<dbReference type="RefSeq" id="WP_344192610.1">
    <property type="nucleotide sequence ID" value="NZ_BAAARN010000001.1"/>
</dbReference>
<dbReference type="EMBL" id="BAAARN010000001">
    <property type="protein sequence ID" value="GAA2735973.1"/>
    <property type="molecule type" value="Genomic_DNA"/>
</dbReference>
<evidence type="ECO:0000256" key="8">
    <source>
        <dbReference type="ARBA" id="ARBA00022692"/>
    </source>
</evidence>
<evidence type="ECO:0000259" key="16">
    <source>
        <dbReference type="Pfam" id="PF00535"/>
    </source>
</evidence>